<dbReference type="EMBL" id="KZ503571">
    <property type="protein sequence ID" value="PKU62847.1"/>
    <property type="molecule type" value="Genomic_DNA"/>
</dbReference>
<keyword evidence="2" id="KW-1185">Reference proteome</keyword>
<dbReference type="Proteomes" id="UP000233837">
    <property type="component" value="Unassembled WGS sequence"/>
</dbReference>
<dbReference type="Pfam" id="PF08284">
    <property type="entry name" value="RVP_2"/>
    <property type="match status" value="1"/>
</dbReference>
<organism evidence="1 2">
    <name type="scientific">Dendrobium catenatum</name>
    <dbReference type="NCBI Taxonomy" id="906689"/>
    <lineage>
        <taxon>Eukaryota</taxon>
        <taxon>Viridiplantae</taxon>
        <taxon>Streptophyta</taxon>
        <taxon>Embryophyta</taxon>
        <taxon>Tracheophyta</taxon>
        <taxon>Spermatophyta</taxon>
        <taxon>Magnoliopsida</taxon>
        <taxon>Liliopsida</taxon>
        <taxon>Asparagales</taxon>
        <taxon>Orchidaceae</taxon>
        <taxon>Epidendroideae</taxon>
        <taxon>Malaxideae</taxon>
        <taxon>Dendrobiinae</taxon>
        <taxon>Dendrobium</taxon>
    </lineage>
</organism>
<evidence type="ECO:0000313" key="2">
    <source>
        <dbReference type="Proteomes" id="UP000233837"/>
    </source>
</evidence>
<name>A0A2I0VHF1_9ASPA</name>
<evidence type="ECO:0000313" key="1">
    <source>
        <dbReference type="EMBL" id="PKU62847.1"/>
    </source>
</evidence>
<sequence length="151" mass="17554">MQYEAKFNSLSRYAPHFVSIQKEKCHKFLRGLRDQLRLALMPFDISEFLVLVERVRRVENEARVFNITPQETKDSEEVVTELLLISNKFDRVIFYSGTSHSFISKEFYSDLSIVTTCFSPTLSIKMPMGDSLPANRMCLINLNIQGYKFPT</sequence>
<proteinExistence type="predicted"/>
<protein>
    <recommendedName>
        <fullName evidence="3">Retrotransposon gag domain-containing protein</fullName>
    </recommendedName>
</protein>
<accession>A0A2I0VHF1</accession>
<evidence type="ECO:0008006" key="3">
    <source>
        <dbReference type="Google" id="ProtNLM"/>
    </source>
</evidence>
<reference evidence="1 2" key="1">
    <citation type="journal article" date="2016" name="Sci. Rep.">
        <title>The Dendrobium catenatum Lindl. genome sequence provides insights into polysaccharide synthase, floral development and adaptive evolution.</title>
        <authorList>
            <person name="Zhang G.Q."/>
            <person name="Xu Q."/>
            <person name="Bian C."/>
            <person name="Tsai W.C."/>
            <person name="Yeh C.M."/>
            <person name="Liu K.W."/>
            <person name="Yoshida K."/>
            <person name="Zhang L.S."/>
            <person name="Chang S.B."/>
            <person name="Chen F."/>
            <person name="Shi Y."/>
            <person name="Su Y.Y."/>
            <person name="Zhang Y.Q."/>
            <person name="Chen L.J."/>
            <person name="Yin Y."/>
            <person name="Lin M."/>
            <person name="Huang H."/>
            <person name="Deng H."/>
            <person name="Wang Z.W."/>
            <person name="Zhu S.L."/>
            <person name="Zhao X."/>
            <person name="Deng C."/>
            <person name="Niu S.C."/>
            <person name="Huang J."/>
            <person name="Wang M."/>
            <person name="Liu G.H."/>
            <person name="Yang H.J."/>
            <person name="Xiao X.J."/>
            <person name="Hsiao Y.Y."/>
            <person name="Wu W.L."/>
            <person name="Chen Y.Y."/>
            <person name="Mitsuda N."/>
            <person name="Ohme-Takagi M."/>
            <person name="Luo Y.B."/>
            <person name="Van de Peer Y."/>
            <person name="Liu Z.J."/>
        </authorList>
    </citation>
    <scope>NUCLEOTIDE SEQUENCE [LARGE SCALE GENOMIC DNA]</scope>
    <source>
        <tissue evidence="1">The whole plant</tissue>
    </source>
</reference>
<gene>
    <name evidence="1" type="ORF">MA16_Dca025310</name>
</gene>
<dbReference type="AlphaFoldDB" id="A0A2I0VHF1"/>
<reference evidence="1 2" key="2">
    <citation type="journal article" date="2017" name="Nature">
        <title>The Apostasia genome and the evolution of orchids.</title>
        <authorList>
            <person name="Zhang G.Q."/>
            <person name="Liu K.W."/>
            <person name="Li Z."/>
            <person name="Lohaus R."/>
            <person name="Hsiao Y.Y."/>
            <person name="Niu S.C."/>
            <person name="Wang J.Y."/>
            <person name="Lin Y.C."/>
            <person name="Xu Q."/>
            <person name="Chen L.J."/>
            <person name="Yoshida K."/>
            <person name="Fujiwara S."/>
            <person name="Wang Z.W."/>
            <person name="Zhang Y.Q."/>
            <person name="Mitsuda N."/>
            <person name="Wang M."/>
            <person name="Liu G.H."/>
            <person name="Pecoraro L."/>
            <person name="Huang H.X."/>
            <person name="Xiao X.J."/>
            <person name="Lin M."/>
            <person name="Wu X.Y."/>
            <person name="Wu W.L."/>
            <person name="Chen Y.Y."/>
            <person name="Chang S.B."/>
            <person name="Sakamoto S."/>
            <person name="Ohme-Takagi M."/>
            <person name="Yagi M."/>
            <person name="Zeng S.J."/>
            <person name="Shen C.Y."/>
            <person name="Yeh C.M."/>
            <person name="Luo Y.B."/>
            <person name="Tsai W.C."/>
            <person name="Van de Peer Y."/>
            <person name="Liu Z.J."/>
        </authorList>
    </citation>
    <scope>NUCLEOTIDE SEQUENCE [LARGE SCALE GENOMIC DNA]</scope>
    <source>
        <tissue evidence="1">The whole plant</tissue>
    </source>
</reference>